<gene>
    <name evidence="3" type="ORF">PF008_g29104</name>
</gene>
<organism evidence="3 4">
    <name type="scientific">Phytophthora fragariae</name>
    <dbReference type="NCBI Taxonomy" id="53985"/>
    <lineage>
        <taxon>Eukaryota</taxon>
        <taxon>Sar</taxon>
        <taxon>Stramenopiles</taxon>
        <taxon>Oomycota</taxon>
        <taxon>Peronosporomycetes</taxon>
        <taxon>Peronosporales</taxon>
        <taxon>Peronosporaceae</taxon>
        <taxon>Phytophthora</taxon>
    </lineage>
</organism>
<accession>A0A6G0Q9X1</accession>
<reference evidence="3 4" key="1">
    <citation type="submission" date="2018-09" db="EMBL/GenBank/DDBJ databases">
        <title>Genomic investigation of the strawberry pathogen Phytophthora fragariae indicates pathogenicity is determined by transcriptional variation in three key races.</title>
        <authorList>
            <person name="Adams T.M."/>
            <person name="Armitage A.D."/>
            <person name="Sobczyk M.K."/>
            <person name="Bates H.J."/>
            <person name="Dunwell J.M."/>
            <person name="Nellist C.F."/>
            <person name="Harrison R.J."/>
        </authorList>
    </citation>
    <scope>NUCLEOTIDE SEQUENCE [LARGE SCALE GENOMIC DNA]</scope>
    <source>
        <strain evidence="3 4">NOV-77</strain>
    </source>
</reference>
<evidence type="ECO:0000313" key="3">
    <source>
        <dbReference type="EMBL" id="KAE9276386.1"/>
    </source>
</evidence>
<dbReference type="InterPro" id="IPR018289">
    <property type="entry name" value="MULE_transposase_dom"/>
</dbReference>
<dbReference type="AlphaFoldDB" id="A0A6G0Q9X1"/>
<feature type="domain" description="MULE transposase" evidence="2">
    <location>
        <begin position="220"/>
        <end position="320"/>
    </location>
</feature>
<evidence type="ECO:0000256" key="1">
    <source>
        <dbReference type="SAM" id="MobiDB-lite"/>
    </source>
</evidence>
<comment type="caution">
    <text evidence="3">The sequence shown here is derived from an EMBL/GenBank/DDBJ whole genome shotgun (WGS) entry which is preliminary data.</text>
</comment>
<feature type="region of interest" description="Disordered" evidence="1">
    <location>
        <begin position="175"/>
        <end position="195"/>
    </location>
</feature>
<dbReference type="PANTHER" id="PTHR33977:SF1">
    <property type="entry name" value="ZINC ION BINDING PROTEIN"/>
    <property type="match status" value="1"/>
</dbReference>
<evidence type="ECO:0000313" key="4">
    <source>
        <dbReference type="Proteomes" id="UP000486351"/>
    </source>
</evidence>
<name>A0A6G0Q9X1_9STRA</name>
<proteinExistence type="predicted"/>
<protein>
    <recommendedName>
        <fullName evidence="2">MULE transposase domain-containing protein</fullName>
    </recommendedName>
</protein>
<dbReference type="PANTHER" id="PTHR33977">
    <property type="entry name" value="ZINC ION BINDING PROTEIN"/>
    <property type="match status" value="1"/>
</dbReference>
<dbReference type="Pfam" id="PF10551">
    <property type="entry name" value="MULE"/>
    <property type="match status" value="1"/>
</dbReference>
<sequence>MPQVDATVLLGDFKKHRIEKSELWQCHVCMAPAPHAMRVQRMRCTCQACKDVAVATVCPWRARIMTCQLESLVTIEVAYNHLTPARAPRRPVLTPPMKEVVREWAAQGLKPKRIWNALLQRFSLTEATAPMLSSVQRFAHHHVTGRLGGSDDLDAVRKKIRDAAFTGGEEETAAFTFTSRSDRNGNASTGNGSDRDPFVVGVSSKKLLRRADRDPESFIFHMDATYKLTQVGYPVVVVGISDRARRFHLLAIFIVSQQQQHHAEVLELLRCVFEAVTEKPLRVRYVMGDADAAQWNAVHEVLARDNDLMFLMCYFHVAKKIYEKTRGMLPDTAASVMTDLQELHFSTCEESFHQKLAEVQESWAKNPGLARFSAYFSKTWLDDRFKRWQCFHTPGGYATTNNPCETFNAAIKRDVTLRRKLKVGALLPQIMTLCTSEGMLPRPFEVQVTPDARLVRRVKAMARAGLLSLHSATRGSISFILCDAEEESSSDIVRVVGRPSPRIYDDLRKRTVEDLPVSAQLNKLIVRMETLGMPSDGWEVDMETLTCPCQNWGKFGCCIHSLYASQTRGAVDILGRATLVNRGIGRARSGRAGRPRTNGPALATE</sequence>
<evidence type="ECO:0000259" key="2">
    <source>
        <dbReference type="Pfam" id="PF10551"/>
    </source>
</evidence>
<dbReference type="EMBL" id="QXFY01004612">
    <property type="protein sequence ID" value="KAE9276386.1"/>
    <property type="molecule type" value="Genomic_DNA"/>
</dbReference>
<dbReference type="Proteomes" id="UP000486351">
    <property type="component" value="Unassembled WGS sequence"/>
</dbReference>